<reference evidence="1 2" key="1">
    <citation type="journal article" date="2022" name="Allergy">
        <title>Genome assembly and annotation of Periplaneta americana reveal a comprehensive cockroach allergen profile.</title>
        <authorList>
            <person name="Wang L."/>
            <person name="Xiong Q."/>
            <person name="Saelim N."/>
            <person name="Wang L."/>
            <person name="Nong W."/>
            <person name="Wan A.T."/>
            <person name="Shi M."/>
            <person name="Liu X."/>
            <person name="Cao Q."/>
            <person name="Hui J.H.L."/>
            <person name="Sookrung N."/>
            <person name="Leung T.F."/>
            <person name="Tungtrongchitr A."/>
            <person name="Tsui S.K.W."/>
        </authorList>
    </citation>
    <scope>NUCLEOTIDE SEQUENCE [LARGE SCALE GENOMIC DNA]</scope>
    <source>
        <strain evidence="1">PWHHKU_190912</strain>
    </source>
</reference>
<accession>A0ABQ8TTT5</accession>
<gene>
    <name evidence="1" type="ORF">ANN_00512</name>
</gene>
<evidence type="ECO:0000313" key="1">
    <source>
        <dbReference type="EMBL" id="KAJ4449117.1"/>
    </source>
</evidence>
<organism evidence="1 2">
    <name type="scientific">Periplaneta americana</name>
    <name type="common">American cockroach</name>
    <name type="synonym">Blatta americana</name>
    <dbReference type="NCBI Taxonomy" id="6978"/>
    <lineage>
        <taxon>Eukaryota</taxon>
        <taxon>Metazoa</taxon>
        <taxon>Ecdysozoa</taxon>
        <taxon>Arthropoda</taxon>
        <taxon>Hexapoda</taxon>
        <taxon>Insecta</taxon>
        <taxon>Pterygota</taxon>
        <taxon>Neoptera</taxon>
        <taxon>Polyneoptera</taxon>
        <taxon>Dictyoptera</taxon>
        <taxon>Blattodea</taxon>
        <taxon>Blattoidea</taxon>
        <taxon>Blattidae</taxon>
        <taxon>Blattinae</taxon>
        <taxon>Periplaneta</taxon>
    </lineage>
</organism>
<dbReference type="Proteomes" id="UP001148838">
    <property type="component" value="Unassembled WGS sequence"/>
</dbReference>
<dbReference type="EMBL" id="JAJSOF020000003">
    <property type="protein sequence ID" value="KAJ4449117.1"/>
    <property type="molecule type" value="Genomic_DNA"/>
</dbReference>
<comment type="caution">
    <text evidence="1">The sequence shown here is derived from an EMBL/GenBank/DDBJ whole genome shotgun (WGS) entry which is preliminary data.</text>
</comment>
<proteinExistence type="predicted"/>
<name>A0ABQ8TTT5_PERAM</name>
<keyword evidence="2" id="KW-1185">Reference proteome</keyword>
<evidence type="ECO:0000313" key="2">
    <source>
        <dbReference type="Proteomes" id="UP001148838"/>
    </source>
</evidence>
<sequence length="81" mass="9615">MLLRLRYDSWNPRSRYVIISMIPYVSRAEEQRNVLLLCAVLKALEVLDFILIIPGRNYGNKITWTYSHGFLRRDRTGVKNM</sequence>
<protein>
    <submittedName>
        <fullName evidence="1">Uncharacterized protein</fullName>
    </submittedName>
</protein>